<feature type="transmembrane region" description="Helical" evidence="1">
    <location>
        <begin position="69"/>
        <end position="91"/>
    </location>
</feature>
<comment type="caution">
    <text evidence="2">The sequence shown here is derived from an EMBL/GenBank/DDBJ whole genome shotgun (WGS) entry which is preliminary data.</text>
</comment>
<keyword evidence="1" id="KW-0812">Transmembrane</keyword>
<evidence type="ECO:0000313" key="2">
    <source>
        <dbReference type="EMBL" id="GAI77351.1"/>
    </source>
</evidence>
<dbReference type="PANTHER" id="PTHR35867:SF1">
    <property type="entry name" value="PROTEIN RSEC"/>
    <property type="match status" value="1"/>
</dbReference>
<accession>X1SDY0</accession>
<dbReference type="PANTHER" id="PTHR35867">
    <property type="entry name" value="PROTEIN RSEC"/>
    <property type="match status" value="1"/>
</dbReference>
<name>X1SDY0_9ZZZZ</name>
<feature type="non-terminal residue" evidence="2">
    <location>
        <position position="134"/>
    </location>
</feature>
<protein>
    <submittedName>
        <fullName evidence="2">Uncharacterized protein</fullName>
    </submittedName>
</protein>
<proteinExistence type="predicted"/>
<dbReference type="InterPro" id="IPR026268">
    <property type="entry name" value="RseC"/>
</dbReference>
<keyword evidence="1" id="KW-1133">Transmembrane helix</keyword>
<dbReference type="InterPro" id="IPR007359">
    <property type="entry name" value="SigmaE_reg_RseC_MucC"/>
</dbReference>
<sequence length="134" mass="14425">MIMKCEGTVISVDGAKAKVKITTTSECMGCSSKSQCHSGFAGSREITVINECGAEISDNIVFETATGKFILSATLIWILPLISMIIGYIVGERFANGFWPIGAAFVFLVLAFAFLKILDKAISGGRTFYPVITR</sequence>
<dbReference type="EMBL" id="BARW01011841">
    <property type="protein sequence ID" value="GAI77351.1"/>
    <property type="molecule type" value="Genomic_DNA"/>
</dbReference>
<organism evidence="2">
    <name type="scientific">marine sediment metagenome</name>
    <dbReference type="NCBI Taxonomy" id="412755"/>
    <lineage>
        <taxon>unclassified sequences</taxon>
        <taxon>metagenomes</taxon>
        <taxon>ecological metagenomes</taxon>
    </lineage>
</organism>
<keyword evidence="1" id="KW-0472">Membrane</keyword>
<feature type="transmembrane region" description="Helical" evidence="1">
    <location>
        <begin position="97"/>
        <end position="118"/>
    </location>
</feature>
<dbReference type="AlphaFoldDB" id="X1SDY0"/>
<dbReference type="PIRSF" id="PIRSF004923">
    <property type="entry name" value="RseC"/>
    <property type="match status" value="1"/>
</dbReference>
<gene>
    <name evidence="2" type="ORF">S12H4_22633</name>
</gene>
<evidence type="ECO:0000256" key="1">
    <source>
        <dbReference type="SAM" id="Phobius"/>
    </source>
</evidence>
<dbReference type="Pfam" id="PF04246">
    <property type="entry name" value="RseC_MucC"/>
    <property type="match status" value="1"/>
</dbReference>
<reference evidence="2" key="1">
    <citation type="journal article" date="2014" name="Front. Microbiol.">
        <title>High frequency of phylogenetically diverse reductive dehalogenase-homologous genes in deep subseafloor sedimentary metagenomes.</title>
        <authorList>
            <person name="Kawai M."/>
            <person name="Futagami T."/>
            <person name="Toyoda A."/>
            <person name="Takaki Y."/>
            <person name="Nishi S."/>
            <person name="Hori S."/>
            <person name="Arai W."/>
            <person name="Tsubouchi T."/>
            <person name="Morono Y."/>
            <person name="Uchiyama I."/>
            <person name="Ito T."/>
            <person name="Fujiyama A."/>
            <person name="Inagaki F."/>
            <person name="Takami H."/>
        </authorList>
    </citation>
    <scope>NUCLEOTIDE SEQUENCE</scope>
    <source>
        <strain evidence="2">Expedition CK06-06</strain>
    </source>
</reference>